<name>A0A398BES6_9BACI</name>
<dbReference type="OrthoDB" id="2876190at2"/>
<proteinExistence type="predicted"/>
<reference evidence="1 2" key="1">
    <citation type="submission" date="2018-08" db="EMBL/GenBank/DDBJ databases">
        <title>Bacillus jemisoniae sp. nov., Bacillus chryseoplanitiae sp. nov., Bacillus resnikiae sp. nov., and Bacillus frankliniae sp. nov., isolated from Viking spacecraft and associated surfaces.</title>
        <authorList>
            <person name="Seuylemezian A."/>
            <person name="Vaishampayan P."/>
        </authorList>
    </citation>
    <scope>NUCLEOTIDE SEQUENCE [LARGE SCALE GENOMIC DNA]</scope>
    <source>
        <strain evidence="1 2">JJ-247</strain>
    </source>
</reference>
<evidence type="ECO:0000313" key="1">
    <source>
        <dbReference type="EMBL" id="RID88104.1"/>
    </source>
</evidence>
<dbReference type="RefSeq" id="WP_119111673.1">
    <property type="nucleotide sequence ID" value="NZ_CBCSEO010000001.1"/>
</dbReference>
<evidence type="ECO:0000313" key="2">
    <source>
        <dbReference type="Proteomes" id="UP000265816"/>
    </source>
</evidence>
<keyword evidence="2" id="KW-1185">Reference proteome</keyword>
<organism evidence="1 2">
    <name type="scientific">Mesobacillus zeae</name>
    <dbReference type="NCBI Taxonomy" id="1917180"/>
    <lineage>
        <taxon>Bacteria</taxon>
        <taxon>Bacillati</taxon>
        <taxon>Bacillota</taxon>
        <taxon>Bacilli</taxon>
        <taxon>Bacillales</taxon>
        <taxon>Bacillaceae</taxon>
        <taxon>Mesobacillus</taxon>
    </lineage>
</organism>
<dbReference type="EMBL" id="QWVT01000008">
    <property type="protein sequence ID" value="RID88104.1"/>
    <property type="molecule type" value="Genomic_DNA"/>
</dbReference>
<protein>
    <submittedName>
        <fullName evidence="1">Uncharacterized protein</fullName>
    </submittedName>
</protein>
<sequence length="89" mass="10564">MFRIEFIDQNTNVIFREKTFGTAMEMHLFIKNFELKEGKKFTFFNSQLQRINATFFSLASFSGKTGRGFRLYFDISEDTKENMSMEDCI</sequence>
<gene>
    <name evidence="1" type="ORF">D1970_04545</name>
</gene>
<dbReference type="AlphaFoldDB" id="A0A398BES6"/>
<accession>A0A398BES6</accession>
<dbReference type="Proteomes" id="UP000265816">
    <property type="component" value="Unassembled WGS sequence"/>
</dbReference>
<comment type="caution">
    <text evidence="1">The sequence shown here is derived from an EMBL/GenBank/DDBJ whole genome shotgun (WGS) entry which is preliminary data.</text>
</comment>